<feature type="region of interest" description="Disordered" evidence="1">
    <location>
        <begin position="1"/>
        <end position="78"/>
    </location>
</feature>
<proteinExistence type="predicted"/>
<name>A0A1Y5NW66_9MYCO</name>
<accession>A0A1Y5NW66</accession>
<evidence type="ECO:0000313" key="2">
    <source>
        <dbReference type="EMBL" id="SBS70702.1"/>
    </source>
</evidence>
<feature type="compositionally biased region" description="Basic and acidic residues" evidence="1">
    <location>
        <begin position="46"/>
        <end position="70"/>
    </location>
</feature>
<feature type="region of interest" description="Disordered" evidence="1">
    <location>
        <begin position="118"/>
        <end position="180"/>
    </location>
</feature>
<sequence>MKEFLGMSVADPRSRTRREGPPPSGEGELSDGSSVAPEGLWVTKASRAERPGDNTRLDEAGWRKVLRTDNGENTTPDGALSLALKREHHEIDSGTEAFIAKLGSGCLQPEPLSAALEAGVRRGPDPPASAPVRGASLRPGSDAKPGAVPTRAGKSEYRPPAGAPPAECALTTHRTVKDVE</sequence>
<evidence type="ECO:0000256" key="1">
    <source>
        <dbReference type="SAM" id="MobiDB-lite"/>
    </source>
</evidence>
<dbReference type="EMBL" id="FLQS01000001">
    <property type="protein sequence ID" value="SBS70702.1"/>
    <property type="molecule type" value="Genomic_DNA"/>
</dbReference>
<organism evidence="2">
    <name type="scientific">uncultured Mycobacterium sp</name>
    <dbReference type="NCBI Taxonomy" id="171292"/>
    <lineage>
        <taxon>Bacteria</taxon>
        <taxon>Bacillati</taxon>
        <taxon>Actinomycetota</taxon>
        <taxon>Actinomycetes</taxon>
        <taxon>Mycobacteriales</taxon>
        <taxon>Mycobacteriaceae</taxon>
        <taxon>Mycobacterium</taxon>
        <taxon>environmental samples</taxon>
    </lineage>
</organism>
<gene>
    <name evidence="2" type="ORF">MHPYR_10274</name>
</gene>
<dbReference type="AlphaFoldDB" id="A0A1Y5NW66"/>
<reference evidence="2" key="1">
    <citation type="submission" date="2016-03" db="EMBL/GenBank/DDBJ databases">
        <authorList>
            <person name="Ploux O."/>
        </authorList>
    </citation>
    <scope>NUCLEOTIDE SEQUENCE</scope>
    <source>
        <strain evidence="2">UC10</strain>
    </source>
</reference>
<protein>
    <submittedName>
        <fullName evidence="2">Uncharacterized protein</fullName>
    </submittedName>
</protein>